<proteinExistence type="predicted"/>
<evidence type="ECO:0000313" key="3">
    <source>
        <dbReference type="EMBL" id="KAL3759814.1"/>
    </source>
</evidence>
<feature type="region of interest" description="Disordered" evidence="1">
    <location>
        <begin position="282"/>
        <end position="305"/>
    </location>
</feature>
<dbReference type="AlphaFoldDB" id="A0ABD3M746"/>
<name>A0ABD3M746_9STRA</name>
<organism evidence="3 4">
    <name type="scientific">Discostella pseudostelligera</name>
    <dbReference type="NCBI Taxonomy" id="259834"/>
    <lineage>
        <taxon>Eukaryota</taxon>
        <taxon>Sar</taxon>
        <taxon>Stramenopiles</taxon>
        <taxon>Ochrophyta</taxon>
        <taxon>Bacillariophyta</taxon>
        <taxon>Coscinodiscophyceae</taxon>
        <taxon>Thalassiosirophycidae</taxon>
        <taxon>Stephanodiscales</taxon>
        <taxon>Stephanodiscaceae</taxon>
        <taxon>Discostella</taxon>
    </lineage>
</organism>
<feature type="compositionally biased region" description="Pro residues" evidence="1">
    <location>
        <begin position="409"/>
        <end position="420"/>
    </location>
</feature>
<feature type="domain" description="Chitin-binding type-3" evidence="2">
    <location>
        <begin position="104"/>
        <end position="154"/>
    </location>
</feature>
<feature type="compositionally biased region" description="Low complexity" evidence="1">
    <location>
        <begin position="85"/>
        <end position="98"/>
    </location>
</feature>
<dbReference type="InterPro" id="IPR003610">
    <property type="entry name" value="CBM5/12"/>
</dbReference>
<accession>A0ABD3M746</accession>
<comment type="caution">
    <text evidence="3">The sequence shown here is derived from an EMBL/GenBank/DDBJ whole genome shotgun (WGS) entry which is preliminary data.</text>
</comment>
<dbReference type="PANTHER" id="PTHR21113:SF4">
    <property type="entry name" value="CHITIN-BINDING TYPE-4 DOMAIN-CONTAINING PROTEIN"/>
    <property type="match status" value="1"/>
</dbReference>
<feature type="compositionally biased region" description="Polar residues" evidence="1">
    <location>
        <begin position="397"/>
        <end position="408"/>
    </location>
</feature>
<keyword evidence="4" id="KW-1185">Reference proteome</keyword>
<dbReference type="Gene3D" id="1.10.530.10">
    <property type="match status" value="1"/>
</dbReference>
<sequence>MACSCHHNENHERNKRLAPMLRRTWYTIICLSGSSLLLSSPWRSSMAAATTIADDATATVIHDRKQQRPQQRRRRMRDGGRSTLEESSPSSLSGSNSRSMVECATAYSSSTDYQPGDIVSRKGKMYQCRPHPYSLWCSNGSYAPGGASGYWSEAWILLNFGEKCEKAPVTIIAISATTEGSLYGANDKPVLTAEAQTISPMNTNDNDNGNGRVEQLPQCAPAFKLQEYDAGELASKNSKNYKCKNHPYTQWCGLEAYAPGTKGSMSAWIPLGDCSKDIMVSSTVKPPTKRPSRLPSPSMVNSNGSGKVCAPKFQAQSSYLRGELVSWNGKNFRCTVSQWCHKPKFQPSNKKYWKLVWYPIGSCKNNAVIGSGQNGRPTRRPTRRPTASRPANKPNKPASSSSQSNPATNPKPRPMTPRPMEPSISKPANQPTRKPKPATPTPPTPTGNSADANNSSTVQRVYDILDSKSSLIDDTLFLYQGSTPSEVYRYKGFIDGLKVMVEAGVAGKTFYLGDDSQNGYLYGLANIAAFLGQSMKETIQYDACDENSWDLVDMKYPLSNACGQLGQSYQDYHCSEAEKHMECKVDPQMSIKGTTHAKWYGAPGPMFCGPKSEYPFTGFWDYNYQCDNPWATPPQSCTDYEGQQAGRVDNTSPVANRSGRTDVEGCCWWGRGVIQTTGVCNFGKLNYFLGKRAQDEGRDSRYPEIDFCKDPQIICSSEEHKELKWIAGMFYWIESLQSYNVGGWDYITELKKYVDNGMADNSFIDAVSGIVNQADHMKQAGKLYDVVQYILIYGAIHVQRRKDNEGSAVVPSEEVADIAAALGFKMGDCIEVKWNIGDEDEEHASPSDAGATPKTVSVWWPATLKAKLNEFHTLTDEERNESANSSIPSSSLKVPIYQLYYSPLEGKKYDSFHSVLVSNDTHKYPLTRVGI</sequence>
<feature type="compositionally biased region" description="Basic residues" evidence="1">
    <location>
        <begin position="67"/>
        <end position="76"/>
    </location>
</feature>
<evidence type="ECO:0000313" key="4">
    <source>
        <dbReference type="Proteomes" id="UP001530293"/>
    </source>
</evidence>
<evidence type="ECO:0000256" key="1">
    <source>
        <dbReference type="SAM" id="MobiDB-lite"/>
    </source>
</evidence>
<feature type="region of interest" description="Disordered" evidence="1">
    <location>
        <begin position="366"/>
        <end position="455"/>
    </location>
</feature>
<gene>
    <name evidence="3" type="ORF">ACHAWU_007558</name>
</gene>
<protein>
    <recommendedName>
        <fullName evidence="2">Chitin-binding type-3 domain-containing protein</fullName>
    </recommendedName>
</protein>
<feature type="region of interest" description="Disordered" evidence="1">
    <location>
        <begin position="61"/>
        <end position="98"/>
    </location>
</feature>
<reference evidence="3 4" key="1">
    <citation type="submission" date="2024-10" db="EMBL/GenBank/DDBJ databases">
        <title>Updated reference genomes for cyclostephanoid diatoms.</title>
        <authorList>
            <person name="Roberts W.R."/>
            <person name="Alverson A.J."/>
        </authorList>
    </citation>
    <scope>NUCLEOTIDE SEQUENCE [LARGE SCALE GENOMIC DNA]</scope>
    <source>
        <strain evidence="3 4">AJA232-27</strain>
    </source>
</reference>
<dbReference type="Gene3D" id="2.10.10.20">
    <property type="entry name" value="Carbohydrate-binding module superfamily 5/12"/>
    <property type="match status" value="1"/>
</dbReference>
<feature type="domain" description="Chitin-binding type-3" evidence="2">
    <location>
        <begin position="220"/>
        <end position="271"/>
    </location>
</feature>
<evidence type="ECO:0000259" key="2">
    <source>
        <dbReference type="SMART" id="SM00495"/>
    </source>
</evidence>
<dbReference type="Proteomes" id="UP001530293">
    <property type="component" value="Unassembled WGS sequence"/>
</dbReference>
<feature type="domain" description="Chitin-binding type-3" evidence="2">
    <location>
        <begin position="310"/>
        <end position="356"/>
    </location>
</feature>
<dbReference type="EMBL" id="JALLBG020000196">
    <property type="protein sequence ID" value="KAL3759814.1"/>
    <property type="molecule type" value="Genomic_DNA"/>
</dbReference>
<dbReference type="SMART" id="SM00495">
    <property type="entry name" value="ChtBD3"/>
    <property type="match status" value="3"/>
</dbReference>
<dbReference type="PANTHER" id="PTHR21113">
    <property type="entry name" value="AGAP001705-PA"/>
    <property type="match status" value="1"/>
</dbReference>